<evidence type="ECO:0000259" key="4">
    <source>
        <dbReference type="Pfam" id="PF04586"/>
    </source>
</evidence>
<comment type="caution">
    <text evidence="5">The sequence shown here is derived from an EMBL/GenBank/DDBJ whole genome shotgun (WGS) entry which is preliminary data.</text>
</comment>
<evidence type="ECO:0000313" key="6">
    <source>
        <dbReference type="Proteomes" id="UP001597405"/>
    </source>
</evidence>
<name>A0ABW4UHD6_9HYPH</name>
<evidence type="ECO:0000256" key="2">
    <source>
        <dbReference type="ARBA" id="ARBA00022670"/>
    </source>
</evidence>
<organism evidence="5 6">
    <name type="scientific">Mesorhizobium newzealandense</name>
    <dbReference type="NCBI Taxonomy" id="1300302"/>
    <lineage>
        <taxon>Bacteria</taxon>
        <taxon>Pseudomonadati</taxon>
        <taxon>Pseudomonadota</taxon>
        <taxon>Alphaproteobacteria</taxon>
        <taxon>Hyphomicrobiales</taxon>
        <taxon>Phyllobacteriaceae</taxon>
        <taxon>Mesorhizobium</taxon>
    </lineage>
</organism>
<sequence length="258" mass="27691">MTAHSIIEIPDLSRHAARAEIAAKMAGMAGMAGMANGKRAGISGHMYANHPQSTMQRPALRGIACQYGEVFDRDGEEFAFVKGCFTEALRSEIKIRIDHTEHTDFGSTAAGLRFIDGDDFLAFEYELPETQSGAVVTSMVASGGRTDVSVGARKPTIVAKTLRGRDIKLIVAAGMEEISLCADGAVRNSHVRIVDLVEAQPIETEIRNGTLRTVAVGNELATASKRLLKTAEALNAKVEPKRVARNASTGLPLASWER</sequence>
<gene>
    <name evidence="5" type="ORF">ACFSOZ_25990</name>
</gene>
<feature type="domain" description="Prohead serine protease" evidence="4">
    <location>
        <begin position="60"/>
        <end position="192"/>
    </location>
</feature>
<dbReference type="Pfam" id="PF04586">
    <property type="entry name" value="Peptidase_S78"/>
    <property type="match status" value="1"/>
</dbReference>
<dbReference type="GO" id="GO:0006508">
    <property type="term" value="P:proteolysis"/>
    <property type="evidence" value="ECO:0007669"/>
    <property type="project" value="UniProtKB-KW"/>
</dbReference>
<evidence type="ECO:0000313" key="5">
    <source>
        <dbReference type="EMBL" id="MFD1985902.1"/>
    </source>
</evidence>
<accession>A0ABW4UHD6</accession>
<keyword evidence="3" id="KW-0378">Hydrolase</keyword>
<keyword evidence="6" id="KW-1185">Reference proteome</keyword>
<protein>
    <submittedName>
        <fullName evidence="5">HK97 family phage prohead protease</fullName>
    </submittedName>
</protein>
<dbReference type="Proteomes" id="UP001597405">
    <property type="component" value="Unassembled WGS sequence"/>
</dbReference>
<dbReference type="GO" id="GO:0008233">
    <property type="term" value="F:peptidase activity"/>
    <property type="evidence" value="ECO:0007669"/>
    <property type="project" value="UniProtKB-KW"/>
</dbReference>
<dbReference type="EMBL" id="JBHUGZ010000017">
    <property type="protein sequence ID" value="MFD1985902.1"/>
    <property type="molecule type" value="Genomic_DNA"/>
</dbReference>
<keyword evidence="2 5" id="KW-0645">Protease</keyword>
<evidence type="ECO:0000256" key="3">
    <source>
        <dbReference type="ARBA" id="ARBA00022801"/>
    </source>
</evidence>
<evidence type="ECO:0000256" key="1">
    <source>
        <dbReference type="ARBA" id="ARBA00022612"/>
    </source>
</evidence>
<reference evidence="6" key="1">
    <citation type="journal article" date="2019" name="Int. J. Syst. Evol. Microbiol.">
        <title>The Global Catalogue of Microorganisms (GCM) 10K type strain sequencing project: providing services to taxonomists for standard genome sequencing and annotation.</title>
        <authorList>
            <consortium name="The Broad Institute Genomics Platform"/>
            <consortium name="The Broad Institute Genome Sequencing Center for Infectious Disease"/>
            <person name="Wu L."/>
            <person name="Ma J."/>
        </authorList>
    </citation>
    <scope>NUCLEOTIDE SEQUENCE [LARGE SCALE GENOMIC DNA]</scope>
    <source>
        <strain evidence="6">CGMCC 1.16225</strain>
    </source>
</reference>
<dbReference type="RefSeq" id="WP_379102595.1">
    <property type="nucleotide sequence ID" value="NZ_JBHUGZ010000017.1"/>
</dbReference>
<dbReference type="InterPro" id="IPR054613">
    <property type="entry name" value="Peptidase_S78_dom"/>
</dbReference>
<proteinExistence type="predicted"/>
<keyword evidence="1" id="KW-1188">Viral release from host cell</keyword>